<protein>
    <submittedName>
        <fullName evidence="2">Amidohydrolase</fullName>
    </submittedName>
</protein>
<dbReference type="Pfam" id="PF07969">
    <property type="entry name" value="Amidohydro_3"/>
    <property type="match status" value="1"/>
</dbReference>
<feature type="domain" description="Amidohydrolase 3" evidence="1">
    <location>
        <begin position="45"/>
        <end position="519"/>
    </location>
</feature>
<dbReference type="AlphaFoldDB" id="A0A949JFJ9"/>
<accession>A0A949JFJ9</accession>
<organism evidence="2 3">
    <name type="scientific">Streptomyces tardus</name>
    <dbReference type="NCBI Taxonomy" id="2780544"/>
    <lineage>
        <taxon>Bacteria</taxon>
        <taxon>Bacillati</taxon>
        <taxon>Actinomycetota</taxon>
        <taxon>Actinomycetes</taxon>
        <taxon>Kitasatosporales</taxon>
        <taxon>Streptomycetaceae</taxon>
        <taxon>Streptomyces</taxon>
    </lineage>
</organism>
<keyword evidence="3" id="KW-1185">Reference proteome</keyword>
<reference evidence="2" key="1">
    <citation type="submission" date="2021-06" db="EMBL/GenBank/DDBJ databases">
        <title>Sequencing of actinobacteria type strains.</title>
        <authorList>
            <person name="Nguyen G.-S."/>
            <person name="Wentzel A."/>
        </authorList>
    </citation>
    <scope>NUCLEOTIDE SEQUENCE</scope>
    <source>
        <strain evidence="2">P38-E01</strain>
    </source>
</reference>
<proteinExistence type="predicted"/>
<sequence length="524" mass="54323">MLDLKLVNARIRTMDEQRPLARELGVWQGRVAGLDEVVAGLPARRVVDVGGATVLPGFVDPHVHLAWTGLKARTASVAPCESVAGVLAGVARAVRESPPGGWVDVAGYDQRPLGRHVTAAELDTVAQGPVILTHDSGHSCVVSSAVLRMLPDGVPHRDGVLVEAGAAAVRKLRMPYSTDELAGAVRGAALECAAQGVTTAAEAGIGGGLVTHSPVEAAAYQHLLASGELPLRVQLMVAAAALHEVGGHREDGPDAGIDLGLATGFGGDRLGLGALKVFTDGGMMPRTAALTRPYIGLGHSGELFAEEAQLVETIVRGHCAGWQLAIHAIGDRAIDVALDGLAAALRERPTKGARQRHRIEHAGLVRPEQLARFAELEVAAVVQPGFLWHFGDDYAALMGAERAPWLYRGQGFLDHGVVVAASSDRPVTEGAPLRAVQAMAERASSSGLAIGPGEAMSVAAALRAHTLSGAYLCGWEDRVGSLAPGMCADWVVLEDDPCAVPTAAIGEIGVQATYLGGEATFDAT</sequence>
<dbReference type="Proteomes" id="UP000694501">
    <property type="component" value="Unassembled WGS sequence"/>
</dbReference>
<dbReference type="InterPro" id="IPR013108">
    <property type="entry name" value="Amidohydro_3"/>
</dbReference>
<dbReference type="InterPro" id="IPR033932">
    <property type="entry name" value="YtcJ-like"/>
</dbReference>
<dbReference type="PANTHER" id="PTHR22642:SF2">
    <property type="entry name" value="PROTEIN LONG AFTER FAR-RED 3"/>
    <property type="match status" value="1"/>
</dbReference>
<evidence type="ECO:0000313" key="3">
    <source>
        <dbReference type="Proteomes" id="UP000694501"/>
    </source>
</evidence>
<comment type="caution">
    <text evidence="2">The sequence shown here is derived from an EMBL/GenBank/DDBJ whole genome shotgun (WGS) entry which is preliminary data.</text>
</comment>
<dbReference type="CDD" id="cd01300">
    <property type="entry name" value="YtcJ_like"/>
    <property type="match status" value="1"/>
</dbReference>
<evidence type="ECO:0000313" key="2">
    <source>
        <dbReference type="EMBL" id="MBU7598033.1"/>
    </source>
</evidence>
<dbReference type="PANTHER" id="PTHR22642">
    <property type="entry name" value="IMIDAZOLONEPROPIONASE"/>
    <property type="match status" value="1"/>
</dbReference>
<gene>
    <name evidence="2" type="ORF">JGS22_010520</name>
</gene>
<dbReference type="EMBL" id="JAELVF020000001">
    <property type="protein sequence ID" value="MBU7598033.1"/>
    <property type="molecule type" value="Genomic_DNA"/>
</dbReference>
<name>A0A949JFJ9_9ACTN</name>
<evidence type="ECO:0000259" key="1">
    <source>
        <dbReference type="Pfam" id="PF07969"/>
    </source>
</evidence>